<dbReference type="Pfam" id="PF14432">
    <property type="entry name" value="DYW_deaminase"/>
    <property type="match status" value="1"/>
</dbReference>
<dbReference type="FunFam" id="1.25.40.10:FF:001093">
    <property type="entry name" value="Pentatricopeptide repeat-containing protein At2g34400"/>
    <property type="match status" value="1"/>
</dbReference>
<protein>
    <submittedName>
        <fullName evidence="5">Pentatricopeptide repeat-containing protein At5g52850, chloroplastic</fullName>
    </submittedName>
</protein>
<dbReference type="PANTHER" id="PTHR47928">
    <property type="entry name" value="REPEAT-CONTAINING PROTEIN, PUTATIVE-RELATED"/>
    <property type="match status" value="1"/>
</dbReference>
<dbReference type="Pfam" id="PF13041">
    <property type="entry name" value="PPR_2"/>
    <property type="match status" value="5"/>
</dbReference>
<dbReference type="InterPro" id="IPR050421">
    <property type="entry name" value="PPR"/>
</dbReference>
<feature type="repeat" description="PPR" evidence="2">
    <location>
        <begin position="364"/>
        <end position="398"/>
    </location>
</feature>
<dbReference type="InterPro" id="IPR046848">
    <property type="entry name" value="E_motif"/>
</dbReference>
<organism evidence="5">
    <name type="scientific">Anthurium amnicola</name>
    <dbReference type="NCBI Taxonomy" id="1678845"/>
    <lineage>
        <taxon>Eukaryota</taxon>
        <taxon>Viridiplantae</taxon>
        <taxon>Streptophyta</taxon>
        <taxon>Embryophyta</taxon>
        <taxon>Tracheophyta</taxon>
        <taxon>Spermatophyta</taxon>
        <taxon>Magnoliopsida</taxon>
        <taxon>Liliopsida</taxon>
        <taxon>Araceae</taxon>
        <taxon>Pothoideae</taxon>
        <taxon>Potheae</taxon>
        <taxon>Anthurium</taxon>
    </lineage>
</organism>
<reference evidence="5" key="1">
    <citation type="submission" date="2015-07" db="EMBL/GenBank/DDBJ databases">
        <title>Transcriptome Assembly of Anthurium amnicola.</title>
        <authorList>
            <person name="Suzuki J."/>
        </authorList>
    </citation>
    <scope>NUCLEOTIDE SEQUENCE</scope>
</reference>
<dbReference type="Pfam" id="PF01535">
    <property type="entry name" value="PPR"/>
    <property type="match status" value="3"/>
</dbReference>
<dbReference type="PROSITE" id="PS51375">
    <property type="entry name" value="PPR"/>
    <property type="match status" value="6"/>
</dbReference>
<dbReference type="InterPro" id="IPR011990">
    <property type="entry name" value="TPR-like_helical_dom_sf"/>
</dbReference>
<evidence type="ECO:0000256" key="3">
    <source>
        <dbReference type="SAM" id="MobiDB-lite"/>
    </source>
</evidence>
<dbReference type="InterPro" id="IPR032867">
    <property type="entry name" value="DYW_dom"/>
</dbReference>
<feature type="domain" description="DYW" evidence="4">
    <location>
        <begin position="899"/>
        <end position="969"/>
    </location>
</feature>
<dbReference type="PANTHER" id="PTHR47928:SF207">
    <property type="entry name" value="PENTATRICOPEPTIDE REPEAT-CONTAINING PROTEIN"/>
    <property type="match status" value="1"/>
</dbReference>
<feature type="repeat" description="PPR" evidence="2">
    <location>
        <begin position="264"/>
        <end position="298"/>
    </location>
</feature>
<evidence type="ECO:0000256" key="1">
    <source>
        <dbReference type="ARBA" id="ARBA00022737"/>
    </source>
</evidence>
<feature type="region of interest" description="Disordered" evidence="3">
    <location>
        <begin position="15"/>
        <end position="44"/>
    </location>
</feature>
<feature type="compositionally biased region" description="Low complexity" evidence="3">
    <location>
        <begin position="33"/>
        <end position="44"/>
    </location>
</feature>
<feature type="repeat" description="PPR" evidence="2">
    <location>
        <begin position="466"/>
        <end position="500"/>
    </location>
</feature>
<accession>A0A1D1YZ09</accession>
<dbReference type="AlphaFoldDB" id="A0A1D1YZ09"/>
<dbReference type="NCBIfam" id="TIGR00756">
    <property type="entry name" value="PPR"/>
    <property type="match status" value="5"/>
</dbReference>
<dbReference type="EMBL" id="GDJX01008107">
    <property type="protein sequence ID" value="JAT59829.1"/>
    <property type="molecule type" value="Transcribed_RNA"/>
</dbReference>
<gene>
    <name evidence="5" type="primary">PCMP-H31_1</name>
    <name evidence="5" type="ORF">g.56228</name>
</gene>
<evidence type="ECO:0000313" key="5">
    <source>
        <dbReference type="EMBL" id="JAT59829.1"/>
    </source>
</evidence>
<feature type="repeat" description="PPR" evidence="2">
    <location>
        <begin position="538"/>
        <end position="572"/>
    </location>
</feature>
<evidence type="ECO:0000259" key="4">
    <source>
        <dbReference type="Pfam" id="PF14432"/>
    </source>
</evidence>
<keyword evidence="1" id="KW-0677">Repeat</keyword>
<dbReference type="Pfam" id="PF20431">
    <property type="entry name" value="E_motif"/>
    <property type="match status" value="1"/>
</dbReference>
<name>A0A1D1YZ09_9ARAE</name>
<evidence type="ECO:0000256" key="2">
    <source>
        <dbReference type="PROSITE-ProRule" id="PRU00708"/>
    </source>
</evidence>
<dbReference type="InterPro" id="IPR002885">
    <property type="entry name" value="PPR_rpt"/>
</dbReference>
<dbReference type="FunFam" id="1.25.40.10:FF:000227">
    <property type="entry name" value="Pentatricopeptide repeat-containing protein At3g13880"/>
    <property type="match status" value="1"/>
</dbReference>
<feature type="repeat" description="PPR" evidence="2">
    <location>
        <begin position="670"/>
        <end position="704"/>
    </location>
</feature>
<dbReference type="GO" id="GO:0008270">
    <property type="term" value="F:zinc ion binding"/>
    <property type="evidence" value="ECO:0007669"/>
    <property type="project" value="InterPro"/>
</dbReference>
<dbReference type="FunFam" id="1.25.40.10:FF:001224">
    <property type="entry name" value="Pentatricopeptide repeat-containing protein chloroplastic"/>
    <property type="match status" value="1"/>
</dbReference>
<feature type="repeat" description="PPR" evidence="2">
    <location>
        <begin position="162"/>
        <end position="196"/>
    </location>
</feature>
<sequence>MSLCSSAPRCFRFRSSSPPVARGGARHPFLRNSSTQAAPAAATPSHCFHGPVSPLLPPPSGGRYGPLPPPTPPRAPLFTHGPGRRRTGGLAVVSEELCLRLLSECNKSGSPDEGVFVHSPVVKLGVEDNSFLNNILLSAYCRRCHGDLVDARKLFDELCLRDVVSWTTMMSAYVKAEREEEALDLFDRMILSGSAVPNEFTFSSVLRSCSSLGRFFPGVRTHAQVVKYGFESSPVLLSALIDFYAKHDMLEEALKVFHELDDGDTVSWTIIISSFVQAQEWNRAVQLYTCMLDHGVKPNEFTFVKLLSACGFLGLRFGEVFHAHLILWGVQLNLVLKTALVDMYSKCHQMEDAVKAFHQTPESDATLWTALISGYILALDFKEAIGKFQDLEAAGTSPTSFTYAGILSACSSMSSLELGQQFHSRVVKSGLENNTSVGNALMDMYTKCFSSLKEPILVFERIESPNVVTWTVLITALVQHQQIEEALSALTEMQLVEVTPNSFTLSTVLKGCESMGTLVHVEKLHAYVLKTECRCQLDVAIWNSLVDAYSRLGKADNAWEVFDIMQQRDAITYTSLAKGFNRMGFHQKTLGLIARMHDDELKMDSFSLPCFLSASAGLTAIEPGRQLHCYSIKSGLDLQISVSNGLVDLYGKCGDAKESHAVFRLIPEPNVVSWNSLVSAFATNGMFPGALSAFENMRISGIQPDGITFLLVLYACSHGGLTDLGLDYFNSMGKLYAILPQLDHYVCLVDLLGRAGRLEEATSVIEEMPFKPDALIYKTLLGSCRLRRNLTLGECIARHALELDPSDSAIYVLLSSMYDDAGKLEHGKEIRRMMRERGIQKYPGQSWIEIRNKIHLFTAGDMSNPQIDSIHTTIEDLERKIGKRNTEFYTHAYNTVGSVHHSEKLALAFGLLNTPPGAPIRVIKNLRICNGCHTFMELTSALVNREIIVRDGSRFHSFVKGVCSCGGYW</sequence>
<dbReference type="Gene3D" id="1.25.40.10">
    <property type="entry name" value="Tetratricopeptide repeat domain"/>
    <property type="match status" value="6"/>
</dbReference>
<proteinExistence type="predicted"/>